<name>A0ABD3H2M3_9MARC</name>
<dbReference type="EMBL" id="JBJQOH010000006">
    <property type="protein sequence ID" value="KAL3684650.1"/>
    <property type="molecule type" value="Genomic_DNA"/>
</dbReference>
<evidence type="ECO:0000313" key="3">
    <source>
        <dbReference type="Proteomes" id="UP001633002"/>
    </source>
</evidence>
<proteinExistence type="predicted"/>
<organism evidence="2 3">
    <name type="scientific">Riccia sorocarpa</name>
    <dbReference type="NCBI Taxonomy" id="122646"/>
    <lineage>
        <taxon>Eukaryota</taxon>
        <taxon>Viridiplantae</taxon>
        <taxon>Streptophyta</taxon>
        <taxon>Embryophyta</taxon>
        <taxon>Marchantiophyta</taxon>
        <taxon>Marchantiopsida</taxon>
        <taxon>Marchantiidae</taxon>
        <taxon>Marchantiales</taxon>
        <taxon>Ricciaceae</taxon>
        <taxon>Riccia</taxon>
    </lineage>
</organism>
<reference evidence="2 3" key="1">
    <citation type="submission" date="2024-09" db="EMBL/GenBank/DDBJ databases">
        <title>Chromosome-scale assembly of Riccia sorocarpa.</title>
        <authorList>
            <person name="Paukszto L."/>
        </authorList>
    </citation>
    <scope>NUCLEOTIDE SEQUENCE [LARGE SCALE GENOMIC DNA]</scope>
    <source>
        <strain evidence="2">LP-2024</strain>
        <tissue evidence="2">Aerial parts of the thallus</tissue>
    </source>
</reference>
<dbReference type="AlphaFoldDB" id="A0ABD3H2M3"/>
<dbReference type="Proteomes" id="UP001633002">
    <property type="component" value="Unassembled WGS sequence"/>
</dbReference>
<gene>
    <name evidence="2" type="ORF">R1sor_002672</name>
</gene>
<accession>A0ABD3H2M3</accession>
<comment type="caution">
    <text evidence="2">The sequence shown here is derived from an EMBL/GenBank/DDBJ whole genome shotgun (WGS) entry which is preliminary data.</text>
</comment>
<keyword evidence="3" id="KW-1185">Reference proteome</keyword>
<evidence type="ECO:0000256" key="1">
    <source>
        <dbReference type="SAM" id="MobiDB-lite"/>
    </source>
</evidence>
<sequence length="128" mass="15262">MEKEQREEAGSEDQELGVIPKEGRSNKQETEEDWLQEEYRRLKEEGIIEWPQNEENRHEGAENEHLERNPFPCKFLVMAEKEEVIGLGQEWQPAKRRFLEIIDWNGCSLAENSSGSWDSMEERRRENK</sequence>
<feature type="region of interest" description="Disordered" evidence="1">
    <location>
        <begin position="1"/>
        <end position="35"/>
    </location>
</feature>
<evidence type="ECO:0000313" key="2">
    <source>
        <dbReference type="EMBL" id="KAL3684650.1"/>
    </source>
</evidence>
<protein>
    <submittedName>
        <fullName evidence="2">Uncharacterized protein</fullName>
    </submittedName>
</protein>